<comment type="cofactor">
    <cofactor evidence="3">
        <name>Mn(2+)</name>
        <dbReference type="ChEBI" id="CHEBI:29035"/>
    </cofactor>
</comment>
<evidence type="ECO:0000313" key="6">
    <source>
        <dbReference type="EMBL" id="WVZ55802.1"/>
    </source>
</evidence>
<dbReference type="PROSITE" id="PS51746">
    <property type="entry name" value="PPM_2"/>
    <property type="match status" value="1"/>
</dbReference>
<dbReference type="PANTHER" id="PTHR12320">
    <property type="entry name" value="PROTEIN PHOSPHATASE 2C"/>
    <property type="match status" value="1"/>
</dbReference>
<dbReference type="InterPro" id="IPR039123">
    <property type="entry name" value="PPTC7"/>
</dbReference>
<keyword evidence="3" id="KW-0904">Protein phosphatase</keyword>
<dbReference type="SUPFAM" id="SSF81606">
    <property type="entry name" value="PP2C-like"/>
    <property type="match status" value="1"/>
</dbReference>
<dbReference type="InterPro" id="IPR001932">
    <property type="entry name" value="PPM-type_phosphatase-like_dom"/>
</dbReference>
<reference evidence="6 7" key="1">
    <citation type="submission" date="2024-02" db="EMBL/GenBank/DDBJ databases">
        <title>High-quality chromosome-scale genome assembly of Pensacola bahiagrass (Paspalum notatum Flugge var. saurae).</title>
        <authorList>
            <person name="Vega J.M."/>
            <person name="Podio M."/>
            <person name="Orjuela J."/>
            <person name="Siena L.A."/>
            <person name="Pessino S.C."/>
            <person name="Combes M.C."/>
            <person name="Mariac C."/>
            <person name="Albertini E."/>
            <person name="Pupilli F."/>
            <person name="Ortiz J.P.A."/>
            <person name="Leblanc O."/>
        </authorList>
    </citation>
    <scope>NUCLEOTIDE SEQUENCE [LARGE SCALE GENOMIC DNA]</scope>
    <source>
        <strain evidence="6">R1</strain>
        <tissue evidence="6">Leaf</tissue>
    </source>
</reference>
<dbReference type="SMART" id="SM00331">
    <property type="entry name" value="PP2C_SIG"/>
    <property type="match status" value="1"/>
</dbReference>
<keyword evidence="3" id="KW-0378">Hydrolase</keyword>
<comment type="cofactor">
    <cofactor evidence="3">
        <name>Mg(2+)</name>
        <dbReference type="ChEBI" id="CHEBI:18420"/>
    </cofactor>
</comment>
<feature type="compositionally biased region" description="Basic and acidic residues" evidence="4">
    <location>
        <begin position="243"/>
        <end position="252"/>
    </location>
</feature>
<feature type="region of interest" description="Disordered" evidence="4">
    <location>
        <begin position="1"/>
        <end position="83"/>
    </location>
</feature>
<gene>
    <name evidence="6" type="ORF">U9M48_006417</name>
</gene>
<keyword evidence="3" id="KW-0479">Metal-binding</keyword>
<comment type="catalytic activity">
    <reaction evidence="1 3">
        <text>O-phospho-L-seryl-[protein] + H2O = L-seryl-[protein] + phosphate</text>
        <dbReference type="Rhea" id="RHEA:20629"/>
        <dbReference type="Rhea" id="RHEA-COMP:9863"/>
        <dbReference type="Rhea" id="RHEA-COMP:11604"/>
        <dbReference type="ChEBI" id="CHEBI:15377"/>
        <dbReference type="ChEBI" id="CHEBI:29999"/>
        <dbReference type="ChEBI" id="CHEBI:43474"/>
        <dbReference type="ChEBI" id="CHEBI:83421"/>
        <dbReference type="EC" id="3.1.3.16"/>
    </reaction>
</comment>
<name>A0AAQ3SKM1_PASNO</name>
<accession>A0AAQ3SKM1</accession>
<keyword evidence="7" id="KW-1185">Reference proteome</keyword>
<dbReference type="EMBL" id="CP144746">
    <property type="protein sequence ID" value="WVZ55802.1"/>
    <property type="molecule type" value="Genomic_DNA"/>
</dbReference>
<comment type="catalytic activity">
    <reaction evidence="2 3">
        <text>O-phospho-L-threonyl-[protein] + H2O = L-threonyl-[protein] + phosphate</text>
        <dbReference type="Rhea" id="RHEA:47004"/>
        <dbReference type="Rhea" id="RHEA-COMP:11060"/>
        <dbReference type="Rhea" id="RHEA-COMP:11605"/>
        <dbReference type="ChEBI" id="CHEBI:15377"/>
        <dbReference type="ChEBI" id="CHEBI:30013"/>
        <dbReference type="ChEBI" id="CHEBI:43474"/>
        <dbReference type="ChEBI" id="CHEBI:61977"/>
        <dbReference type="EC" id="3.1.3.16"/>
    </reaction>
</comment>
<dbReference type="Proteomes" id="UP001341281">
    <property type="component" value="Chromosome 02"/>
</dbReference>
<organism evidence="6 7">
    <name type="scientific">Paspalum notatum var. saurae</name>
    <dbReference type="NCBI Taxonomy" id="547442"/>
    <lineage>
        <taxon>Eukaryota</taxon>
        <taxon>Viridiplantae</taxon>
        <taxon>Streptophyta</taxon>
        <taxon>Embryophyta</taxon>
        <taxon>Tracheophyta</taxon>
        <taxon>Spermatophyta</taxon>
        <taxon>Magnoliopsida</taxon>
        <taxon>Liliopsida</taxon>
        <taxon>Poales</taxon>
        <taxon>Poaceae</taxon>
        <taxon>PACMAD clade</taxon>
        <taxon>Panicoideae</taxon>
        <taxon>Andropogonodae</taxon>
        <taxon>Paspaleae</taxon>
        <taxon>Paspalinae</taxon>
        <taxon>Paspalum</taxon>
    </lineage>
</organism>
<feature type="domain" description="PPM-type phosphatase" evidence="5">
    <location>
        <begin position="347"/>
        <end position="582"/>
    </location>
</feature>
<dbReference type="AlphaFoldDB" id="A0AAQ3SKM1"/>
<evidence type="ECO:0000256" key="4">
    <source>
        <dbReference type="SAM" id="MobiDB-lite"/>
    </source>
</evidence>
<dbReference type="SMART" id="SM00332">
    <property type="entry name" value="PP2Cc"/>
    <property type="match status" value="1"/>
</dbReference>
<evidence type="ECO:0000313" key="7">
    <source>
        <dbReference type="Proteomes" id="UP001341281"/>
    </source>
</evidence>
<evidence type="ECO:0000256" key="3">
    <source>
        <dbReference type="RuleBase" id="RU366020"/>
    </source>
</evidence>
<feature type="region of interest" description="Disordered" evidence="4">
    <location>
        <begin position="176"/>
        <end position="207"/>
    </location>
</feature>
<evidence type="ECO:0000256" key="1">
    <source>
        <dbReference type="ARBA" id="ARBA00047761"/>
    </source>
</evidence>
<protein>
    <recommendedName>
        <fullName evidence="3">Protein phosphatase</fullName>
        <ecNumber evidence="3">3.1.3.16</ecNumber>
    </recommendedName>
</protein>
<dbReference type="GO" id="GO:0004722">
    <property type="term" value="F:protein serine/threonine phosphatase activity"/>
    <property type="evidence" value="ECO:0007669"/>
    <property type="project" value="UniProtKB-EC"/>
</dbReference>
<keyword evidence="3" id="KW-0464">Manganese</keyword>
<dbReference type="EC" id="3.1.3.16" evidence="3"/>
<comment type="similarity">
    <text evidence="3">Belongs to the PP2C family.</text>
</comment>
<proteinExistence type="inferred from homology"/>
<dbReference type="PANTHER" id="PTHR12320:SF52">
    <property type="entry name" value="PROTEIN PHOSPHATASE 2C BIPP2C1-RELATED"/>
    <property type="match status" value="1"/>
</dbReference>
<evidence type="ECO:0000259" key="5">
    <source>
        <dbReference type="PROSITE" id="PS51746"/>
    </source>
</evidence>
<keyword evidence="3" id="KW-0460">Magnesium</keyword>
<feature type="region of interest" description="Disordered" evidence="4">
    <location>
        <begin position="243"/>
        <end position="302"/>
    </location>
</feature>
<feature type="compositionally biased region" description="Low complexity" evidence="4">
    <location>
        <begin position="14"/>
        <end position="23"/>
    </location>
</feature>
<dbReference type="InterPro" id="IPR036457">
    <property type="entry name" value="PPM-type-like_dom_sf"/>
</dbReference>
<dbReference type="Gene3D" id="3.60.40.10">
    <property type="entry name" value="PPM-type phosphatase domain"/>
    <property type="match status" value="1"/>
</dbReference>
<sequence length="587" mass="60505">MDEVPATAAVLDFRPGSGSSPPRDSAVPPRAAECSPDTGRAEEAPGGPCFEDTGAVAAELTGSNSAGHESQAVSGVTSAGPAGGGAGDVGVHCSENGAELESAGTRVLDVRLGAPVVGRHGQKLEGTDLGSDEAGEMDEISLVELSPSGASSSLDATGSIGGYCLADGPLAEVHGVPTGTSRTVGLPNGDGSSGFVIEPANDDVEGRDGLARGELELPADGDDTEDGIKIAAILCDERVEGMEMNLGDREASNDSTVPSEEGVDRMETTLDDSEASDGSTTQDSDTDVETDSSGSSIEEQDAGYSAHIPQLDQAICKVARDYNKSGVKISDRMTSESESTLVLASGAAMLPHPSKVQTGGEDAYFIACNGWFGVADGVGQWSFEGINAGLYARELMDGCKKIVTETQGAPGMRTEEVLAKAADEARSPGSSTVLVAHFDGHVLHASNIGDSGFLVIRNGEIYKKTNPMTYGFNFPLQIEKGDNPLKRVEKYAIVLQEGDVIVTASDGLFDNVYEEEVASIVSKSLSADLKATEIAELLVARAKEVGRCGFGSSPFSDAAFAAGYLGYSGGKLDDVTVVVSIVRKSEV</sequence>
<evidence type="ECO:0000256" key="2">
    <source>
        <dbReference type="ARBA" id="ARBA00048336"/>
    </source>
</evidence>
<dbReference type="GO" id="GO:0046872">
    <property type="term" value="F:metal ion binding"/>
    <property type="evidence" value="ECO:0007669"/>
    <property type="project" value="UniProtKB-UniRule"/>
</dbReference>